<feature type="region of interest" description="Disordered" evidence="1">
    <location>
        <begin position="1279"/>
        <end position="1328"/>
    </location>
</feature>
<organism evidence="3 4">
    <name type="scientific">Stereocaulon virgatum</name>
    <dbReference type="NCBI Taxonomy" id="373712"/>
    <lineage>
        <taxon>Eukaryota</taxon>
        <taxon>Fungi</taxon>
        <taxon>Dikarya</taxon>
        <taxon>Ascomycota</taxon>
        <taxon>Pezizomycotina</taxon>
        <taxon>Lecanoromycetes</taxon>
        <taxon>OSLEUM clade</taxon>
        <taxon>Lecanoromycetidae</taxon>
        <taxon>Lecanorales</taxon>
        <taxon>Lecanorineae</taxon>
        <taxon>Stereocaulaceae</taxon>
        <taxon>Stereocaulon</taxon>
    </lineage>
</organism>
<feature type="compositionally biased region" description="Low complexity" evidence="1">
    <location>
        <begin position="63"/>
        <end position="78"/>
    </location>
</feature>
<proteinExistence type="predicted"/>
<feature type="region of interest" description="Disordered" evidence="1">
    <location>
        <begin position="1"/>
        <end position="81"/>
    </location>
</feature>
<feature type="compositionally biased region" description="Basic and acidic residues" evidence="1">
    <location>
        <begin position="33"/>
        <end position="49"/>
    </location>
</feature>
<evidence type="ECO:0000259" key="2">
    <source>
        <dbReference type="Pfam" id="PF25422"/>
    </source>
</evidence>
<feature type="compositionally biased region" description="Polar residues" evidence="1">
    <location>
        <begin position="1"/>
        <end position="18"/>
    </location>
</feature>
<accession>A0ABR3ZTP5</accession>
<keyword evidence="4" id="KW-1185">Reference proteome</keyword>
<comment type="caution">
    <text evidence="3">The sequence shown here is derived from an EMBL/GenBank/DDBJ whole genome shotgun (WGS) entry which is preliminary data.</text>
</comment>
<evidence type="ECO:0000313" key="3">
    <source>
        <dbReference type="EMBL" id="KAL2036890.1"/>
    </source>
</evidence>
<dbReference type="Pfam" id="PF25422">
    <property type="entry name" value="DUF7892"/>
    <property type="match status" value="1"/>
</dbReference>
<name>A0ABR3ZTP5_9LECA</name>
<evidence type="ECO:0000313" key="4">
    <source>
        <dbReference type="Proteomes" id="UP001590950"/>
    </source>
</evidence>
<feature type="compositionally biased region" description="Polar residues" evidence="1">
    <location>
        <begin position="437"/>
        <end position="446"/>
    </location>
</feature>
<feature type="region of interest" description="Disordered" evidence="1">
    <location>
        <begin position="1414"/>
        <end position="1433"/>
    </location>
</feature>
<dbReference type="EMBL" id="JBEFKJ010000048">
    <property type="protein sequence ID" value="KAL2036890.1"/>
    <property type="molecule type" value="Genomic_DNA"/>
</dbReference>
<sequence>MDLSPRSTVSSDLYSSEPTKPEEHPSPGLNEPFADKDLQPPSDIGHDGPEESGYSDTMKGLDSPSNPSGSSSAPTSTNIPEISLKRKREHDGDACNTMQEASVSNGQVNVMPFRSRTDSQISMDQAPSQRQPAPSVGDHARIKRSKTRDQTSGLDITAQLFSKTSALPAVLWQHILCYVPPVFLGRLLRVNHAFNTYLTPGKASEDTRILSRSIIQPLKAEDIWLASRKRFAPGLPRPIYGLQDLDMWRLLRGQHCQVCGNNKEAVPAASLDSPWESGPGDSSVRIIWPFGVRCCGSCLQAVSKKDMELFLSTDCPSDLLQALPFAFVSEANHYIPHSALRNVTTSPPLSLTKRYYKPHIEEIKRQFESAKELGTASAEEWIKGLARQGQERLEDLIRWEQWEARGGLKKVNVRPQPKVSTLVGNRIFKAEIHSDRSTPQSMSFSSRLDGGQASPAPFPSEDLAHFGPGPSTPPYQTSWASATSHLAGTQPGSQVPIYQTRPERNIRDVNEAKASRRAEIERRCADMDPPLMPSVLNHMESFQAATQITQPLTEQAWEVLKPRLLAQLPYAERREKERVQQTEVLAEEYRQRRHQEAQLKETKDSYDREWETFQAPVRNRIGALADEIIENRWVGAKSITKETSPKFAADVLVNVRQRFYAEIAQEDEAAFAAGDPVKIDPSNGPPSRRLILENMKWLFDTKIKPLTDHFQRELFLCNGCEGNFKFYGFEGVIQHYAAKHTNTLSMGNIVVHWRAEWPEYPPFNPNPSVAKAAYYKVPTPAPVQSHSLREPYAQANIGGYSQTVETGASALPQRIIENGQYNTNGHSTSYIGPHAEDSSHGYPAQVYPAVTPAYIPGAGYPGYSSYSGPPNGYAMSAAHYAPYQNAPQVLAPQAYGSSIPPQSPYPALAQIQLNTNAQVYVPGSNANSFAGGPYHPNISSNYLPNHVPNVPGPVSDLYQRQMDEMAKHAKDVFTGIGGIKDLPGSVRIYVVIQHTVSRFKATFANEPSLTMFIDGLDHSPVMRPVRSVNGLGCKTCIKLGTGAKLFTLPHLVNHFRTTHVEAPQALGYPQISELDWKHDMIDLPELSVISNLVHAPGMTDHKLSLIAWAFPEALPIPLPSLRGRMNTGPLPVFRREVDAITRAAPVVAPSSVRDLSTHFEFQSNNQPHNHPENGYRPPSQGPASEPLEPPGEDEYDPHHPLLSKIAEIESGHGHGQLRDPARSSMLQNGHRSSFQVRHKSPQYASHTQAELVYDNTSSSHMNHDDSYADRPFERTEPVEMHYSPRPDVTSRSGNRRGLRGSDQNMPQRHKKREEGEVPIGYDSSHCRTPEDGKLAERWMVSQHRQRSLSSLVKTDPAEQFLSNIPPKQGSRLTHELYPPDHELTRRSEAPWLDERHPKRYQKYLGEDGTYDQGAVEELNGGEQGNEAPIDHAHAEPRKGDDIITHQRPASGPQYYDNYRSASHMQIPLKSIRSDGSPTVRYAPYEPAQPAALHEGQESNGSALKRPRSGNHPHKSARLHQYGDRAESPHSPIETALYRPRSPVEEDRGDGVYLRSPQLRRQSRPQRVVSYDYQPQTRIEYIDERDVPESRYQPRVEYIRYEEPVVREPTRYVVTRPVEQMQPEYVRYEQTYGDEPVYERNGQLYHHNPQRFYRQ</sequence>
<feature type="domain" description="DUF7892" evidence="2">
    <location>
        <begin position="956"/>
        <end position="1107"/>
    </location>
</feature>
<feature type="region of interest" description="Disordered" evidence="1">
    <location>
        <begin position="119"/>
        <end position="150"/>
    </location>
</feature>
<dbReference type="InterPro" id="IPR057214">
    <property type="entry name" value="DUF7892"/>
</dbReference>
<feature type="compositionally biased region" description="Basic and acidic residues" evidence="1">
    <location>
        <begin position="1212"/>
        <end position="1221"/>
    </location>
</feature>
<reference evidence="3 4" key="1">
    <citation type="submission" date="2024-09" db="EMBL/GenBank/DDBJ databases">
        <title>Rethinking Asexuality: The Enigmatic Case of Functional Sexual Genes in Lepraria (Stereocaulaceae).</title>
        <authorList>
            <person name="Doellman M."/>
            <person name="Sun Y."/>
            <person name="Barcenas-Pena A."/>
            <person name="Lumbsch H.T."/>
            <person name="Grewe F."/>
        </authorList>
    </citation>
    <scope>NUCLEOTIDE SEQUENCE [LARGE SCALE GENOMIC DNA]</scope>
    <source>
        <strain evidence="3 4">Mercado 3170</strain>
    </source>
</reference>
<feature type="region of interest" description="Disordered" evidence="1">
    <location>
        <begin position="1161"/>
        <end position="1198"/>
    </location>
</feature>
<feature type="compositionally biased region" description="Polar residues" evidence="1">
    <location>
        <begin position="119"/>
        <end position="132"/>
    </location>
</feature>
<gene>
    <name evidence="3" type="ORF">N7G274_010433</name>
</gene>
<feature type="compositionally biased region" description="Polar residues" evidence="1">
    <location>
        <begin position="1224"/>
        <end position="1235"/>
    </location>
</feature>
<dbReference type="Proteomes" id="UP001590950">
    <property type="component" value="Unassembled WGS sequence"/>
</dbReference>
<evidence type="ECO:0000256" key="1">
    <source>
        <dbReference type="SAM" id="MobiDB-lite"/>
    </source>
</evidence>
<feature type="region of interest" description="Disordered" evidence="1">
    <location>
        <begin position="431"/>
        <end position="479"/>
    </location>
</feature>
<feature type="region of interest" description="Disordered" evidence="1">
    <location>
        <begin position="1491"/>
        <end position="1551"/>
    </location>
</feature>
<protein>
    <recommendedName>
        <fullName evidence="2">DUF7892 domain-containing protein</fullName>
    </recommendedName>
</protein>
<feature type="compositionally biased region" description="Basic residues" evidence="1">
    <location>
        <begin position="1504"/>
        <end position="1517"/>
    </location>
</feature>
<feature type="region of interest" description="Disordered" evidence="1">
    <location>
        <begin position="1212"/>
        <end position="1245"/>
    </location>
</feature>